<name>A0AAV9XQB5_9PEZI</name>
<keyword evidence="10" id="KW-1185">Reference proteome</keyword>
<keyword evidence="4" id="KW-0732">Signal</keyword>
<evidence type="ECO:0000259" key="8">
    <source>
        <dbReference type="Pfam" id="PF07156"/>
    </source>
</evidence>
<keyword evidence="3" id="KW-0285">Flavoprotein</keyword>
<evidence type="ECO:0000256" key="5">
    <source>
        <dbReference type="ARBA" id="ARBA00022827"/>
    </source>
</evidence>
<evidence type="ECO:0000256" key="4">
    <source>
        <dbReference type="ARBA" id="ARBA00022729"/>
    </source>
</evidence>
<organism evidence="9 10">
    <name type="scientific">Orbilia ellipsospora</name>
    <dbReference type="NCBI Taxonomy" id="2528407"/>
    <lineage>
        <taxon>Eukaryota</taxon>
        <taxon>Fungi</taxon>
        <taxon>Dikarya</taxon>
        <taxon>Ascomycota</taxon>
        <taxon>Pezizomycotina</taxon>
        <taxon>Orbiliomycetes</taxon>
        <taxon>Orbiliales</taxon>
        <taxon>Orbiliaceae</taxon>
        <taxon>Orbilia</taxon>
    </lineage>
</organism>
<dbReference type="Pfam" id="PF13450">
    <property type="entry name" value="NAD_binding_8"/>
    <property type="match status" value="1"/>
</dbReference>
<dbReference type="GO" id="GO:0001735">
    <property type="term" value="F:prenylcysteine oxidase activity"/>
    <property type="evidence" value="ECO:0007669"/>
    <property type="project" value="InterPro"/>
</dbReference>
<accession>A0AAV9XQB5</accession>
<dbReference type="InterPro" id="IPR036188">
    <property type="entry name" value="FAD/NAD-bd_sf"/>
</dbReference>
<evidence type="ECO:0000313" key="9">
    <source>
        <dbReference type="EMBL" id="KAK6544198.1"/>
    </source>
</evidence>
<evidence type="ECO:0000256" key="3">
    <source>
        <dbReference type="ARBA" id="ARBA00022630"/>
    </source>
</evidence>
<keyword evidence="7" id="KW-0325">Glycoprotein</keyword>
<evidence type="ECO:0000313" key="10">
    <source>
        <dbReference type="Proteomes" id="UP001365542"/>
    </source>
</evidence>
<keyword evidence="5" id="KW-0274">FAD</keyword>
<protein>
    <recommendedName>
        <fullName evidence="8">Prenylcysteine lyase domain-containing protein</fullName>
    </recommendedName>
</protein>
<comment type="cofactor">
    <cofactor evidence="1">
        <name>FAD</name>
        <dbReference type="ChEBI" id="CHEBI:57692"/>
    </cofactor>
</comment>
<evidence type="ECO:0000256" key="1">
    <source>
        <dbReference type="ARBA" id="ARBA00001974"/>
    </source>
</evidence>
<evidence type="ECO:0000256" key="2">
    <source>
        <dbReference type="ARBA" id="ARBA00009967"/>
    </source>
</evidence>
<dbReference type="EMBL" id="JAVHJO010000001">
    <property type="protein sequence ID" value="KAK6544198.1"/>
    <property type="molecule type" value="Genomic_DNA"/>
</dbReference>
<gene>
    <name evidence="9" type="ORF">TWF694_000902</name>
</gene>
<proteinExistence type="inferred from homology"/>
<dbReference type="InterPro" id="IPR010795">
    <property type="entry name" value="Prenylcys_lyase"/>
</dbReference>
<dbReference type="InterPro" id="IPR017046">
    <property type="entry name" value="Prenylcysteine_Oxase1"/>
</dbReference>
<dbReference type="Proteomes" id="UP001365542">
    <property type="component" value="Unassembled WGS sequence"/>
</dbReference>
<dbReference type="GO" id="GO:0030328">
    <property type="term" value="P:prenylcysteine catabolic process"/>
    <property type="evidence" value="ECO:0007669"/>
    <property type="project" value="InterPro"/>
</dbReference>
<comment type="similarity">
    <text evidence="2">Belongs to the prenylcysteine oxidase family.</text>
</comment>
<dbReference type="Gene3D" id="1.10.405.10">
    <property type="entry name" value="Guanine Nucleotide Dissociation Inhibitor, domain 1"/>
    <property type="match status" value="1"/>
</dbReference>
<sequence length="533" mass="59695">MAIVPSIMASRSSRVAFLSLGALLSTTYILLPGHASILGSGGQQQFVLSDHAPAKRVAVIGAGAAGSSAAYYLKDYAQKHDFHVNLTIYERNAYVGGRTTTVNAYDDPEEPVELGGSIFVQVNKNMYEAAKLFNLPIANYDTGSPDGADQLGVWDGRQFVVTIHGDGGWWENVKLLWRYGLSYTRTNSLVKETVGNFLKMYEEPVFPWKSLTQTAMDLDLIPATSTPGSQFLTTHKIGAPFSSEVIQASTRVNYASNLGHIHGLETMVAMSTDGAMAITGGNWRIFHTMIEKSGSNILTETAVTNIEKIPETRTWLVKAKKSNGEILEDEYDDVIIATPYQFSNITSQSIKAPEKIKYNDLHVTLFASPYRLSPKYFNFDKDLVPDMILTTLPTDYDQESRKVGPARFWSVNILRTLDRKLENGVMRREYLYKVFSPTYWTDEEIYEMMDLPKDSNALTWSYRKLWQAYPIEEPRSTFQEAQLDFGLWYTAGMEAFISCMETMSLSGKNVAANVVEGWTTARRNAEIQSSKLL</sequence>
<dbReference type="PANTHER" id="PTHR15944">
    <property type="entry name" value="FARNESYLCYSTEINE LYASE"/>
    <property type="match status" value="1"/>
</dbReference>
<feature type="domain" description="Prenylcysteine lyase" evidence="8">
    <location>
        <begin position="169"/>
        <end position="522"/>
    </location>
</feature>
<dbReference type="PANTHER" id="PTHR15944:SF0">
    <property type="entry name" value="PRENYLCYSTEINE LYASE DOMAIN-CONTAINING PROTEIN"/>
    <property type="match status" value="1"/>
</dbReference>
<comment type="caution">
    <text evidence="9">The sequence shown here is derived from an EMBL/GenBank/DDBJ whole genome shotgun (WGS) entry which is preliminary data.</text>
</comment>
<dbReference type="Pfam" id="PF07156">
    <property type="entry name" value="Prenylcys_lyase"/>
    <property type="match status" value="1"/>
</dbReference>
<reference evidence="9 10" key="1">
    <citation type="submission" date="2019-10" db="EMBL/GenBank/DDBJ databases">
        <authorList>
            <person name="Palmer J.M."/>
        </authorList>
    </citation>
    <scope>NUCLEOTIDE SEQUENCE [LARGE SCALE GENOMIC DNA]</scope>
    <source>
        <strain evidence="9 10">TWF694</strain>
    </source>
</reference>
<keyword evidence="6" id="KW-0560">Oxidoreductase</keyword>
<dbReference type="Gene3D" id="3.90.660.10">
    <property type="match status" value="1"/>
</dbReference>
<evidence type="ECO:0000256" key="7">
    <source>
        <dbReference type="ARBA" id="ARBA00023180"/>
    </source>
</evidence>
<evidence type="ECO:0000256" key="6">
    <source>
        <dbReference type="ARBA" id="ARBA00023002"/>
    </source>
</evidence>
<dbReference type="Gene3D" id="3.50.50.60">
    <property type="entry name" value="FAD/NAD(P)-binding domain"/>
    <property type="match status" value="1"/>
</dbReference>
<dbReference type="PIRSF" id="PIRSF036292">
    <property type="entry name" value="Prenylcysteine_oxidase"/>
    <property type="match status" value="1"/>
</dbReference>
<dbReference type="AlphaFoldDB" id="A0AAV9XQB5"/>
<dbReference type="GO" id="GO:0030327">
    <property type="term" value="P:prenylated protein catabolic process"/>
    <property type="evidence" value="ECO:0007669"/>
    <property type="project" value="TreeGrafter"/>
</dbReference>
<dbReference type="SUPFAM" id="SSF51905">
    <property type="entry name" value="FAD/NAD(P)-binding domain"/>
    <property type="match status" value="1"/>
</dbReference>